<accession>A0A382ACH5</accession>
<reference evidence="1" key="1">
    <citation type="submission" date="2018-05" db="EMBL/GenBank/DDBJ databases">
        <authorList>
            <person name="Lanie J.A."/>
            <person name="Ng W.-L."/>
            <person name="Kazmierczak K.M."/>
            <person name="Andrzejewski T.M."/>
            <person name="Davidsen T.M."/>
            <person name="Wayne K.J."/>
            <person name="Tettelin H."/>
            <person name="Glass J.I."/>
            <person name="Rusch D."/>
            <person name="Podicherti R."/>
            <person name="Tsui H.-C.T."/>
            <person name="Winkler M.E."/>
        </authorList>
    </citation>
    <scope>NUCLEOTIDE SEQUENCE</scope>
</reference>
<gene>
    <name evidence="1" type="ORF">METZ01_LOCUS151963</name>
</gene>
<name>A0A382ACH5_9ZZZZ</name>
<dbReference type="AlphaFoldDB" id="A0A382ACH5"/>
<sequence length="81" mass="9310">MLYYLLLEGDSEKDVYFDSNVLGEESFGKFYPEKGFGALMNIKDRKPELLEKITVKKETGEVITLDQFIDVITTLKIQKNA</sequence>
<organism evidence="1">
    <name type="scientific">marine metagenome</name>
    <dbReference type="NCBI Taxonomy" id="408172"/>
    <lineage>
        <taxon>unclassified sequences</taxon>
        <taxon>metagenomes</taxon>
        <taxon>ecological metagenomes</taxon>
    </lineage>
</organism>
<dbReference type="EMBL" id="UINC01024778">
    <property type="protein sequence ID" value="SVA99109.1"/>
    <property type="molecule type" value="Genomic_DNA"/>
</dbReference>
<proteinExistence type="predicted"/>
<evidence type="ECO:0000313" key="1">
    <source>
        <dbReference type="EMBL" id="SVA99109.1"/>
    </source>
</evidence>
<protein>
    <submittedName>
        <fullName evidence="1">Uncharacterized protein</fullName>
    </submittedName>
</protein>